<accession>A0A142FXT8</accession>
<protein>
    <submittedName>
        <fullName evidence="8">Cobalamin biosynthesis protein CbiM</fullName>
    </submittedName>
    <submittedName>
        <fullName evidence="10">Cobalt transporter CbiM</fullName>
    </submittedName>
</protein>
<evidence type="ECO:0000313" key="9">
    <source>
        <dbReference type="EMBL" id="PHO21345.1"/>
    </source>
</evidence>
<dbReference type="PANTHER" id="PTHR34229:SF1">
    <property type="entry name" value="METAL TRANSPORT PROTEIN HI_1621-RELATED"/>
    <property type="match status" value="1"/>
</dbReference>
<proteinExistence type="predicted"/>
<dbReference type="RefSeq" id="WP_005538313.1">
    <property type="nucleotide sequence ID" value="NZ_CP012959.1"/>
</dbReference>
<gene>
    <name evidence="10" type="primary">cbiM</name>
    <name evidence="8" type="ORF">ACT75_01060</name>
    <name evidence="9" type="ORF">CQR80_02575</name>
    <name evidence="10" type="ORF">FXB79_10085</name>
</gene>
<dbReference type="Proteomes" id="UP000226080">
    <property type="component" value="Unassembled WGS sequence"/>
</dbReference>
<keyword evidence="5 7" id="KW-1133">Transmembrane helix</keyword>
<keyword evidence="3" id="KW-1003">Cell membrane</keyword>
<keyword evidence="6 7" id="KW-0472">Membrane</keyword>
<dbReference type="AlphaFoldDB" id="A0A142FXT8"/>
<evidence type="ECO:0000313" key="13">
    <source>
        <dbReference type="Proteomes" id="UP000323012"/>
    </source>
</evidence>
<feature type="transmembrane region" description="Helical" evidence="7">
    <location>
        <begin position="7"/>
        <end position="28"/>
    </location>
</feature>
<feature type="transmembrane region" description="Helical" evidence="7">
    <location>
        <begin position="130"/>
        <end position="154"/>
    </location>
</feature>
<evidence type="ECO:0000256" key="3">
    <source>
        <dbReference type="ARBA" id="ARBA00022475"/>
    </source>
</evidence>
<dbReference type="KEGG" id="aact:ACT75_01060"/>
<feature type="transmembrane region" description="Helical" evidence="7">
    <location>
        <begin position="40"/>
        <end position="65"/>
    </location>
</feature>
<dbReference type="Pfam" id="PF01891">
    <property type="entry name" value="CbiM"/>
    <property type="match status" value="1"/>
</dbReference>
<dbReference type="NCBIfam" id="NF004905">
    <property type="entry name" value="PRK06265.1-5"/>
    <property type="match status" value="1"/>
</dbReference>
<evidence type="ECO:0000313" key="12">
    <source>
        <dbReference type="Proteomes" id="UP000226080"/>
    </source>
</evidence>
<evidence type="ECO:0000313" key="8">
    <source>
        <dbReference type="EMBL" id="AMQ93218.1"/>
    </source>
</evidence>
<evidence type="ECO:0000313" key="10">
    <source>
        <dbReference type="EMBL" id="TYA38197.1"/>
    </source>
</evidence>
<reference evidence="10 13" key="3">
    <citation type="submission" date="2019-08" db="EMBL/GenBank/DDBJ databases">
        <title>Whole genome sequencing of Aggregatibacter actinomycetemcomitans cultured from blood stream infections in Denmark reveals a novel phylogenetic lineage expressing serotype a membrane O polysaccharide.</title>
        <authorList>
            <person name="Nedergaard S."/>
            <person name="Kobel C.M."/>
            <person name="Nielsen M.B."/>
            <person name="Moeller R.T."/>
            <person name="Jensen A.B."/>
            <person name="Noerskov-Lauritsen N."/>
        </authorList>
    </citation>
    <scope>NUCLEOTIDE SEQUENCE [LARGE SCALE GENOMIC DNA]</scope>
    <source>
        <strain evidence="10 13">PN_563</strain>
    </source>
</reference>
<dbReference type="NCBIfam" id="NF004904">
    <property type="entry name" value="PRK06265.1-4"/>
    <property type="match status" value="1"/>
</dbReference>
<evidence type="ECO:0000256" key="2">
    <source>
        <dbReference type="ARBA" id="ARBA00022448"/>
    </source>
</evidence>
<dbReference type="eggNOG" id="COG0310">
    <property type="taxonomic scope" value="Bacteria"/>
</dbReference>
<feature type="transmembrane region" description="Helical" evidence="7">
    <location>
        <begin position="166"/>
        <end position="191"/>
    </location>
</feature>
<dbReference type="OrthoDB" id="9792317at2"/>
<feature type="transmembrane region" description="Helical" evidence="7">
    <location>
        <begin position="72"/>
        <end position="91"/>
    </location>
</feature>
<keyword evidence="12" id="KW-1185">Reference proteome</keyword>
<comment type="subcellular location">
    <subcellularLocation>
        <location evidence="1">Cell membrane</location>
        <topology evidence="1">Multi-pass membrane protein</topology>
    </subcellularLocation>
</comment>
<dbReference type="InterPro" id="IPR002751">
    <property type="entry name" value="CbiM/NikMN"/>
</dbReference>
<dbReference type="Proteomes" id="UP000072236">
    <property type="component" value="Chromosome"/>
</dbReference>
<dbReference type="PANTHER" id="PTHR34229">
    <property type="entry name" value="METAL TRANSPORT PROTEIN HI_1621-RELATED"/>
    <property type="match status" value="1"/>
</dbReference>
<name>A0A142FXT8_AGGAC</name>
<evidence type="ECO:0000256" key="5">
    <source>
        <dbReference type="ARBA" id="ARBA00022989"/>
    </source>
</evidence>
<dbReference type="EMBL" id="PCGW01000003">
    <property type="protein sequence ID" value="PHO21345.1"/>
    <property type="molecule type" value="Genomic_DNA"/>
</dbReference>
<evidence type="ECO:0000256" key="1">
    <source>
        <dbReference type="ARBA" id="ARBA00004651"/>
    </source>
</evidence>
<keyword evidence="4 7" id="KW-0812">Transmembrane</keyword>
<evidence type="ECO:0000256" key="4">
    <source>
        <dbReference type="ARBA" id="ARBA00022692"/>
    </source>
</evidence>
<sequence length="217" mass="22438">MHLSEGVLHTPVLLAGVALAVVGVAVGLRRLDNERLPLTALFAAAFFVAGTIHVPVGIGSVHLILNGMAGLFLGWAVFPAFFIALLLQVLFFSFGGFAVLGVNLCVMALPAVAAHYLLRGYLHPDMGKMAKLFAGVGVGAIGVGGAGALASLVLALDGGKHYQDLIALLLLSHLPVFVLDGIISYGVISLLGKMYPVALQPVAASQKAIGYSKRCAQ</sequence>
<dbReference type="GO" id="GO:0000041">
    <property type="term" value="P:transition metal ion transport"/>
    <property type="evidence" value="ECO:0007669"/>
    <property type="project" value="InterPro"/>
</dbReference>
<dbReference type="EMBL" id="CP012959">
    <property type="protein sequence ID" value="AMQ93218.1"/>
    <property type="molecule type" value="Genomic_DNA"/>
</dbReference>
<reference evidence="8 11" key="1">
    <citation type="submission" date="2015-10" db="EMBL/GenBank/DDBJ databases">
        <title>Tn-seq of a polymicrobial infection.</title>
        <authorList>
            <person name="Stacy A."/>
            <person name="Rumbaugh K.P."/>
            <person name="Whiteley M."/>
        </authorList>
    </citation>
    <scope>NUCLEOTIDE SEQUENCE [LARGE SCALE GENOMIC DNA]</scope>
    <source>
        <strain evidence="8 11">624</strain>
    </source>
</reference>
<evidence type="ECO:0000313" key="11">
    <source>
        <dbReference type="Proteomes" id="UP000072236"/>
    </source>
</evidence>
<evidence type="ECO:0000256" key="6">
    <source>
        <dbReference type="ARBA" id="ARBA00023136"/>
    </source>
</evidence>
<dbReference type="Gene3D" id="1.10.1760.20">
    <property type="match status" value="1"/>
</dbReference>
<reference evidence="9 12" key="2">
    <citation type="submission" date="2017-10" db="EMBL/GenBank/DDBJ databases">
        <title>Draft genome sequences of Aggregatibacter actinomycetemcomitans strains 310a and 310b.</title>
        <authorList>
            <person name="May A.C."/>
            <person name="Ohta H."/>
            <person name="Maeda H."/>
            <person name="Kokeguchi S."/>
            <person name="Cugini C."/>
        </authorList>
    </citation>
    <scope>NUCLEOTIDE SEQUENCE [LARGE SCALE GENOMIC DNA]</scope>
    <source>
        <strain evidence="9 12">310b</strain>
    </source>
</reference>
<feature type="transmembrane region" description="Helical" evidence="7">
    <location>
        <begin position="97"/>
        <end position="118"/>
    </location>
</feature>
<dbReference type="Proteomes" id="UP000323012">
    <property type="component" value="Unassembled WGS sequence"/>
</dbReference>
<keyword evidence="2" id="KW-0813">Transport</keyword>
<dbReference type="GO" id="GO:0005886">
    <property type="term" value="C:plasma membrane"/>
    <property type="evidence" value="ECO:0007669"/>
    <property type="project" value="UniProtKB-SubCell"/>
</dbReference>
<evidence type="ECO:0000256" key="7">
    <source>
        <dbReference type="SAM" id="Phobius"/>
    </source>
</evidence>
<dbReference type="EMBL" id="VSED01000035">
    <property type="protein sequence ID" value="TYA38197.1"/>
    <property type="molecule type" value="Genomic_DNA"/>
</dbReference>
<organism evidence="10 13">
    <name type="scientific">Aggregatibacter actinomycetemcomitans</name>
    <name type="common">Actinobacillus actinomycetemcomitans</name>
    <name type="synonym">Haemophilus actinomycetemcomitans</name>
    <dbReference type="NCBI Taxonomy" id="714"/>
    <lineage>
        <taxon>Bacteria</taxon>
        <taxon>Pseudomonadati</taxon>
        <taxon>Pseudomonadota</taxon>
        <taxon>Gammaproteobacteria</taxon>
        <taxon>Pasteurellales</taxon>
        <taxon>Pasteurellaceae</taxon>
        <taxon>Aggregatibacter</taxon>
    </lineage>
</organism>